<dbReference type="InterPro" id="IPR029052">
    <property type="entry name" value="Metallo-depent_PP-like"/>
</dbReference>
<dbReference type="PANTHER" id="PTHR42850">
    <property type="entry name" value="METALLOPHOSPHOESTERASE"/>
    <property type="match status" value="1"/>
</dbReference>
<keyword evidence="3" id="KW-1185">Reference proteome</keyword>
<name>A0A1I7FYC1_9BACT</name>
<dbReference type="Proteomes" id="UP000182491">
    <property type="component" value="Unassembled WGS sequence"/>
</dbReference>
<dbReference type="Pfam" id="PF00149">
    <property type="entry name" value="Metallophos"/>
    <property type="match status" value="1"/>
</dbReference>
<dbReference type="AlphaFoldDB" id="A0A1I7FYC1"/>
<reference evidence="3" key="1">
    <citation type="submission" date="2016-10" db="EMBL/GenBank/DDBJ databases">
        <authorList>
            <person name="Varghese N."/>
        </authorList>
    </citation>
    <scope>NUCLEOTIDE SEQUENCE [LARGE SCALE GENOMIC DNA]</scope>
    <source>
        <strain evidence="3">DSM 18820</strain>
    </source>
</reference>
<dbReference type="Gene3D" id="3.60.21.10">
    <property type="match status" value="1"/>
</dbReference>
<feature type="domain" description="Calcineurin-like phosphoesterase" evidence="1">
    <location>
        <begin position="32"/>
        <end position="227"/>
    </location>
</feature>
<sequence length="283" mass="31881">MIETGRNNNNMSINRKDFQHTFNLALPEQHGPFDIIGDVHGCFEELVALLLRLNYSLRFDKEAQRYLLAHPQNHKAIFVGDLVDRGPNSPEVLRLVMDMVEQDMAYCVSGNHDDKLLRMLKGCNVQVRHGLELTKAQLARYDAAFTERVKAFLQALPHHLLLDEGRLVIAHAGLEEHLHGQNSKGVRALCLYGPTTGETDEKGLPLRLDWAADYCGHAIVVYGHTPVHEPLWRNNTINIDTGCVFGGRLTALTYPDHIVTTVNALQEYAQPVRPFVMYPSKVS</sequence>
<accession>A0A1I7FYC1</accession>
<evidence type="ECO:0000313" key="2">
    <source>
        <dbReference type="EMBL" id="SFU41153.1"/>
    </source>
</evidence>
<proteinExistence type="predicted"/>
<dbReference type="PRINTS" id="PR00114">
    <property type="entry name" value="STPHPHTASE"/>
</dbReference>
<dbReference type="GO" id="GO:0005737">
    <property type="term" value="C:cytoplasm"/>
    <property type="evidence" value="ECO:0007669"/>
    <property type="project" value="TreeGrafter"/>
</dbReference>
<evidence type="ECO:0000259" key="1">
    <source>
        <dbReference type="Pfam" id="PF00149"/>
    </source>
</evidence>
<evidence type="ECO:0000313" key="3">
    <source>
        <dbReference type="Proteomes" id="UP000182491"/>
    </source>
</evidence>
<dbReference type="CDD" id="cd07423">
    <property type="entry name" value="MPP_Prp_like"/>
    <property type="match status" value="1"/>
</dbReference>
<dbReference type="InterPro" id="IPR006186">
    <property type="entry name" value="Ser/Thr-sp_prot-phosphatase"/>
</dbReference>
<dbReference type="InterPro" id="IPR050126">
    <property type="entry name" value="Ap4A_hydrolase"/>
</dbReference>
<protein>
    <submittedName>
        <fullName evidence="2">Calcineurin-like phosphoesterase</fullName>
    </submittedName>
</protein>
<dbReference type="STRING" id="388950.GCA_001611675_03696"/>
<organism evidence="2 3">
    <name type="scientific">Pontibacter akesuensis</name>
    <dbReference type="NCBI Taxonomy" id="388950"/>
    <lineage>
        <taxon>Bacteria</taxon>
        <taxon>Pseudomonadati</taxon>
        <taxon>Bacteroidota</taxon>
        <taxon>Cytophagia</taxon>
        <taxon>Cytophagales</taxon>
        <taxon>Hymenobacteraceae</taxon>
        <taxon>Pontibacter</taxon>
    </lineage>
</organism>
<gene>
    <name evidence="2" type="ORF">SAMN04487941_0560</name>
</gene>
<dbReference type="PANTHER" id="PTHR42850:SF7">
    <property type="entry name" value="BIS(5'-NUCLEOSYL)-TETRAPHOSPHATASE PRPE [ASYMMETRICAL]"/>
    <property type="match status" value="1"/>
</dbReference>
<dbReference type="SUPFAM" id="SSF56300">
    <property type="entry name" value="Metallo-dependent phosphatases"/>
    <property type="match status" value="1"/>
</dbReference>
<dbReference type="EMBL" id="FPCA01000001">
    <property type="protein sequence ID" value="SFU41153.1"/>
    <property type="molecule type" value="Genomic_DNA"/>
</dbReference>
<dbReference type="InterPro" id="IPR041780">
    <property type="entry name" value="MPP_PrpE-like"/>
</dbReference>
<dbReference type="GO" id="GO:0016791">
    <property type="term" value="F:phosphatase activity"/>
    <property type="evidence" value="ECO:0007669"/>
    <property type="project" value="TreeGrafter"/>
</dbReference>
<dbReference type="InterPro" id="IPR004843">
    <property type="entry name" value="Calcineurin-like_PHP"/>
</dbReference>